<sequence length="19" mass="2254">MNLANVLITHRQTVYPVKR</sequence>
<dbReference type="AlphaFoldDB" id="A0A0E9SID6"/>
<proteinExistence type="predicted"/>
<protein>
    <submittedName>
        <fullName evidence="1">Uncharacterized protein</fullName>
    </submittedName>
</protein>
<name>A0A0E9SID6_ANGAN</name>
<reference evidence="1" key="2">
    <citation type="journal article" date="2015" name="Fish Shellfish Immunol.">
        <title>Early steps in the European eel (Anguilla anguilla)-Vibrio vulnificus interaction in the gills: Role of the RtxA13 toxin.</title>
        <authorList>
            <person name="Callol A."/>
            <person name="Pajuelo D."/>
            <person name="Ebbesson L."/>
            <person name="Teles M."/>
            <person name="MacKenzie S."/>
            <person name="Amaro C."/>
        </authorList>
    </citation>
    <scope>NUCLEOTIDE SEQUENCE</scope>
</reference>
<dbReference type="EMBL" id="GBXM01067501">
    <property type="protein sequence ID" value="JAH41076.1"/>
    <property type="molecule type" value="Transcribed_RNA"/>
</dbReference>
<organism evidence="1">
    <name type="scientific">Anguilla anguilla</name>
    <name type="common">European freshwater eel</name>
    <name type="synonym">Muraena anguilla</name>
    <dbReference type="NCBI Taxonomy" id="7936"/>
    <lineage>
        <taxon>Eukaryota</taxon>
        <taxon>Metazoa</taxon>
        <taxon>Chordata</taxon>
        <taxon>Craniata</taxon>
        <taxon>Vertebrata</taxon>
        <taxon>Euteleostomi</taxon>
        <taxon>Actinopterygii</taxon>
        <taxon>Neopterygii</taxon>
        <taxon>Teleostei</taxon>
        <taxon>Anguilliformes</taxon>
        <taxon>Anguillidae</taxon>
        <taxon>Anguilla</taxon>
    </lineage>
</organism>
<reference evidence="1" key="1">
    <citation type="submission" date="2014-11" db="EMBL/GenBank/DDBJ databases">
        <authorList>
            <person name="Amaro Gonzalez C."/>
        </authorList>
    </citation>
    <scope>NUCLEOTIDE SEQUENCE</scope>
</reference>
<evidence type="ECO:0000313" key="1">
    <source>
        <dbReference type="EMBL" id="JAH41076.1"/>
    </source>
</evidence>
<accession>A0A0E9SID6</accession>